<dbReference type="Pfam" id="PF07470">
    <property type="entry name" value="Glyco_hydro_88"/>
    <property type="match status" value="1"/>
</dbReference>
<accession>A0A9D1YNF1</accession>
<evidence type="ECO:0000256" key="4">
    <source>
        <dbReference type="PIRSR" id="PIRSR610905-2"/>
    </source>
</evidence>
<dbReference type="Proteomes" id="UP000824007">
    <property type="component" value="Unassembled WGS sequence"/>
</dbReference>
<proteinExistence type="inferred from homology"/>
<dbReference type="PANTHER" id="PTHR36845:SF1">
    <property type="entry name" value="HYDROLASE, PUTATIVE (AFU_ORTHOLOGUE AFUA_7G05090)-RELATED"/>
    <property type="match status" value="1"/>
</dbReference>
<evidence type="ECO:0000256" key="3">
    <source>
        <dbReference type="PIRSR" id="PIRSR610905-1"/>
    </source>
</evidence>
<name>A0A9D1YNF1_9FIRM</name>
<dbReference type="EMBL" id="DXDD01000059">
    <property type="protein sequence ID" value="HIY59954.1"/>
    <property type="molecule type" value="Genomic_DNA"/>
</dbReference>
<keyword evidence="1 5" id="KW-0378">Hydrolase</keyword>
<comment type="caution">
    <text evidence="5">The sequence shown here is derived from an EMBL/GenBank/DDBJ whole genome shotgun (WGS) entry which is preliminary data.</text>
</comment>
<dbReference type="GO" id="GO:0000272">
    <property type="term" value="P:polysaccharide catabolic process"/>
    <property type="evidence" value="ECO:0007669"/>
    <property type="project" value="TreeGrafter"/>
</dbReference>
<comment type="similarity">
    <text evidence="2">Belongs to the glycosyl hydrolase 88 family.</text>
</comment>
<dbReference type="InterPro" id="IPR052369">
    <property type="entry name" value="UG_Glycosaminoglycan_Hydrolase"/>
</dbReference>
<feature type="binding site" evidence="4">
    <location>
        <position position="232"/>
    </location>
    <ligand>
        <name>substrate</name>
    </ligand>
</feature>
<gene>
    <name evidence="5" type="ORF">H9831_04630</name>
</gene>
<evidence type="ECO:0000313" key="5">
    <source>
        <dbReference type="EMBL" id="HIY59954.1"/>
    </source>
</evidence>
<evidence type="ECO:0000256" key="1">
    <source>
        <dbReference type="ARBA" id="ARBA00022801"/>
    </source>
</evidence>
<feature type="active site" description="Nucleophile" evidence="3">
    <location>
        <position position="99"/>
    </location>
</feature>
<evidence type="ECO:0000256" key="2">
    <source>
        <dbReference type="ARBA" id="ARBA00038358"/>
    </source>
</evidence>
<feature type="binding site" evidence="4">
    <location>
        <position position="160"/>
    </location>
    <ligand>
        <name>substrate</name>
    </ligand>
</feature>
<reference evidence="5" key="2">
    <citation type="submission" date="2021-04" db="EMBL/GenBank/DDBJ databases">
        <authorList>
            <person name="Gilroy R."/>
        </authorList>
    </citation>
    <scope>NUCLEOTIDE SEQUENCE</scope>
    <source>
        <strain evidence="5">ChiSxjej3B15-24422</strain>
    </source>
</reference>
<organism evidence="5 6">
    <name type="scientific">Candidatus Eisenbergiella pullistercoris</name>
    <dbReference type="NCBI Taxonomy" id="2838555"/>
    <lineage>
        <taxon>Bacteria</taxon>
        <taxon>Bacillati</taxon>
        <taxon>Bacillota</taxon>
        <taxon>Clostridia</taxon>
        <taxon>Lachnospirales</taxon>
        <taxon>Lachnospiraceae</taxon>
        <taxon>Eisenbergiella</taxon>
    </lineage>
</organism>
<feature type="binding site" evidence="4">
    <location>
        <position position="99"/>
    </location>
    <ligand>
        <name>substrate</name>
    </ligand>
</feature>
<dbReference type="SUPFAM" id="SSF48208">
    <property type="entry name" value="Six-hairpin glycosidases"/>
    <property type="match status" value="1"/>
</dbReference>
<feature type="active site" description="Proton donor" evidence="3">
    <location>
        <position position="160"/>
    </location>
</feature>
<dbReference type="InterPro" id="IPR010905">
    <property type="entry name" value="Glyco_hydro_88"/>
</dbReference>
<evidence type="ECO:0000313" key="6">
    <source>
        <dbReference type="Proteomes" id="UP000824007"/>
    </source>
</evidence>
<feature type="binding site" evidence="4">
    <location>
        <position position="236"/>
    </location>
    <ligand>
        <name>substrate</name>
    </ligand>
</feature>
<dbReference type="GO" id="GO:0052757">
    <property type="term" value="F:chondroitin hydrolase activity"/>
    <property type="evidence" value="ECO:0007669"/>
    <property type="project" value="TreeGrafter"/>
</dbReference>
<dbReference type="InterPro" id="IPR012341">
    <property type="entry name" value="6hp_glycosidase-like_sf"/>
</dbReference>
<protein>
    <submittedName>
        <fullName evidence="5">Glycoside hydrolase family 88 protein</fullName>
    </submittedName>
</protein>
<dbReference type="InterPro" id="IPR008928">
    <property type="entry name" value="6-hairpin_glycosidase_sf"/>
</dbReference>
<dbReference type="Gene3D" id="1.50.10.10">
    <property type="match status" value="1"/>
</dbReference>
<reference evidence="5" key="1">
    <citation type="journal article" date="2021" name="PeerJ">
        <title>Extensive microbial diversity within the chicken gut microbiome revealed by metagenomics and culture.</title>
        <authorList>
            <person name="Gilroy R."/>
            <person name="Ravi A."/>
            <person name="Getino M."/>
            <person name="Pursley I."/>
            <person name="Horton D.L."/>
            <person name="Alikhan N.F."/>
            <person name="Baker D."/>
            <person name="Gharbi K."/>
            <person name="Hall N."/>
            <person name="Watson M."/>
            <person name="Adriaenssens E.M."/>
            <person name="Foster-Nyarko E."/>
            <person name="Jarju S."/>
            <person name="Secka A."/>
            <person name="Antonio M."/>
            <person name="Oren A."/>
            <person name="Chaudhuri R.R."/>
            <person name="La Ragione R."/>
            <person name="Hildebrand F."/>
            <person name="Pallen M.J."/>
        </authorList>
    </citation>
    <scope>NUCLEOTIDE SEQUENCE</scope>
    <source>
        <strain evidence="5">ChiSxjej3B15-24422</strain>
    </source>
</reference>
<dbReference type="AlphaFoldDB" id="A0A9D1YNF1"/>
<sequence length="378" mass="43416">MVTVNIKEKEWQEGVYDRICAKMDATVERNRHKIPYTAENGVFNDMSEKDPTWWTNGFWGGILWQLYHATGKELYRETAEELEDKLDQCLMNHKGMDHDSGFRWLPTSVVNYRLTGNERSYNRARLAADNMAGRFNPAGHFIRAWNDWGDGQKTGWAIIDCMMNLPLLYWAYEQIEDPRYLQIATAHADMAMKCFIRPDGSAKHIVEFDPATGEYVCSHGGQGYGHGSSWTRGQAWALYGFTLSYIHTKNPEYLACAKRVANYFLVNTPDSNLVPVDFRQPADCTLEDSTAAAIAACGLLEIAKCVEGREQDIYHDAAVALLYTLDTERCDWDVNRDSIVQKCTAAFHDEKHEFPIIYGDYYFIEAIWKLTGREIFIW</sequence>
<dbReference type="PANTHER" id="PTHR36845">
    <property type="entry name" value="HYDROLASE, PUTATIVE (AFU_ORTHOLOGUE AFUA_7G05090)-RELATED"/>
    <property type="match status" value="1"/>
</dbReference>